<dbReference type="Pfam" id="PF00092">
    <property type="entry name" value="VWA"/>
    <property type="match status" value="1"/>
</dbReference>
<evidence type="ECO:0000259" key="2">
    <source>
        <dbReference type="PROSITE" id="PS50234"/>
    </source>
</evidence>
<evidence type="ECO:0000313" key="4">
    <source>
        <dbReference type="Proteomes" id="UP001216390"/>
    </source>
</evidence>
<feature type="chain" id="PRO_5042297995" evidence="1">
    <location>
        <begin position="24"/>
        <end position="607"/>
    </location>
</feature>
<dbReference type="KEGG" id="ima:PO878_09125"/>
<dbReference type="EMBL" id="CP116942">
    <property type="protein sequence ID" value="WCO68884.1"/>
    <property type="molecule type" value="Genomic_DNA"/>
</dbReference>
<dbReference type="SMART" id="SM00327">
    <property type="entry name" value="VWA"/>
    <property type="match status" value="1"/>
</dbReference>
<dbReference type="RefSeq" id="WP_272738399.1">
    <property type="nucleotide sequence ID" value="NZ_CP116942.1"/>
</dbReference>
<accession>A0AAE9Y8L0</accession>
<organism evidence="3 4">
    <name type="scientific">Iamia majanohamensis</name>
    <dbReference type="NCBI Taxonomy" id="467976"/>
    <lineage>
        <taxon>Bacteria</taxon>
        <taxon>Bacillati</taxon>
        <taxon>Actinomycetota</taxon>
        <taxon>Acidimicrobiia</taxon>
        <taxon>Acidimicrobiales</taxon>
        <taxon>Iamiaceae</taxon>
        <taxon>Iamia</taxon>
    </lineage>
</organism>
<dbReference type="AlphaFoldDB" id="A0AAE9Y8L0"/>
<proteinExistence type="predicted"/>
<dbReference type="Gene3D" id="3.40.190.10">
    <property type="entry name" value="Periplasmic binding protein-like II"/>
    <property type="match status" value="1"/>
</dbReference>
<feature type="domain" description="VWFA" evidence="2">
    <location>
        <begin position="408"/>
        <end position="603"/>
    </location>
</feature>
<protein>
    <submittedName>
        <fullName evidence="3">Substrate-binding domain-containing protein</fullName>
    </submittedName>
</protein>
<keyword evidence="4" id="KW-1185">Reference proteome</keyword>
<dbReference type="PROSITE" id="PS50234">
    <property type="entry name" value="VWFA"/>
    <property type="match status" value="1"/>
</dbReference>
<dbReference type="Pfam" id="PF13531">
    <property type="entry name" value="SBP_bac_11"/>
    <property type="match status" value="1"/>
</dbReference>
<evidence type="ECO:0000313" key="3">
    <source>
        <dbReference type="EMBL" id="WCO68884.1"/>
    </source>
</evidence>
<keyword evidence="1" id="KW-0732">Signal</keyword>
<dbReference type="SUPFAM" id="SSF53300">
    <property type="entry name" value="vWA-like"/>
    <property type="match status" value="1"/>
</dbReference>
<dbReference type="Proteomes" id="UP001216390">
    <property type="component" value="Chromosome"/>
</dbReference>
<feature type="signal peptide" evidence="1">
    <location>
        <begin position="1"/>
        <end position="23"/>
    </location>
</feature>
<dbReference type="Gene3D" id="3.40.50.410">
    <property type="entry name" value="von Willebrand factor, type A domain"/>
    <property type="match status" value="1"/>
</dbReference>
<reference evidence="3" key="1">
    <citation type="submission" date="2023-01" db="EMBL/GenBank/DDBJ databases">
        <title>The diversity of Class Acidimicrobiia in South China Sea sediment environments and the proposal of Iamia marina sp. nov., a novel species of the genus Iamia.</title>
        <authorList>
            <person name="He Y."/>
            <person name="Tian X."/>
        </authorList>
    </citation>
    <scope>NUCLEOTIDE SEQUENCE</scope>
    <source>
        <strain evidence="3">DSM 19957</strain>
    </source>
</reference>
<sequence>MRTPRLAALLVVAATVVASCSNGGGSDEVAEEGNPLGDPGDCIVVDLAVSSEKAALMTQLAQEFNSSEASDLDGGRCAFARPQTKASGAAADLLAEGWDEQVEGPRPVVWSPAASTWGAVVNQRLEDDGQAPIVGDAEPFMQTPLVIAMPEPMADALGYPEEPIGWTDILQLSRDPEGWAAYGHPEWGPFRLGKTNPNFSTSGLSALIAQAYSSTGKTEGLSREDLANPEVAAEAEAIESSVVHYGDTTLTFLNNWYRTDQRGTSLTYVSAAAVEEKSVVDYNQGNPDGNLEAGERPEPPEIPLVAIYPEEGTIYSDNPYIVLDAEWVSDEEREAAEAFEDHIKDPANQQEVLEFGFRPGNPDVAVDAPIDETNNVDPTQPSTLLEVPDPDVMVQLLDNWSEQRKSARVTIALDVSGSMGDPVEGGGTKLELAKQAAIEALEEFKDDDEVGLRIFTTGLGPDEQAAYVDVVPPGRIGDTREELRAEIDAQFPRAGTPLYEVTQDSFTDAIEAYDPARINAVVVLTDGRNEDGSTEDDEEQLEQLLSDLGRSTTGELATPVRVFPIAYGADADLEVLNQIAEATNSTAYDASDPESITKVFTAVVSNF</sequence>
<dbReference type="InterPro" id="IPR002035">
    <property type="entry name" value="VWF_A"/>
</dbReference>
<gene>
    <name evidence="3" type="ORF">PO878_09125</name>
</gene>
<name>A0AAE9Y8L0_9ACTN</name>
<dbReference type="InterPro" id="IPR036465">
    <property type="entry name" value="vWFA_dom_sf"/>
</dbReference>
<dbReference type="PROSITE" id="PS51257">
    <property type="entry name" value="PROKAR_LIPOPROTEIN"/>
    <property type="match status" value="1"/>
</dbReference>
<dbReference type="SUPFAM" id="SSF53850">
    <property type="entry name" value="Periplasmic binding protein-like II"/>
    <property type="match status" value="1"/>
</dbReference>
<evidence type="ECO:0000256" key="1">
    <source>
        <dbReference type="SAM" id="SignalP"/>
    </source>
</evidence>